<dbReference type="AlphaFoldDB" id="A0A8J3J0J0"/>
<dbReference type="GO" id="GO:0020037">
    <property type="term" value="F:heme binding"/>
    <property type="evidence" value="ECO:0007669"/>
    <property type="project" value="InterPro"/>
</dbReference>
<protein>
    <recommendedName>
        <fullName evidence="7">DyP dimeric alpha+beta barrel domain-containing protein</fullName>
    </recommendedName>
</protein>
<evidence type="ECO:0000256" key="4">
    <source>
        <dbReference type="ARBA" id="ARBA00023002"/>
    </source>
</evidence>
<dbReference type="GO" id="GO:0004601">
    <property type="term" value="F:peroxidase activity"/>
    <property type="evidence" value="ECO:0007669"/>
    <property type="project" value="UniProtKB-KW"/>
</dbReference>
<dbReference type="GO" id="GO:0046872">
    <property type="term" value="F:metal ion binding"/>
    <property type="evidence" value="ECO:0007669"/>
    <property type="project" value="UniProtKB-KW"/>
</dbReference>
<dbReference type="Proteomes" id="UP000597444">
    <property type="component" value="Unassembled WGS sequence"/>
</dbReference>
<evidence type="ECO:0000256" key="5">
    <source>
        <dbReference type="ARBA" id="ARBA00023004"/>
    </source>
</evidence>
<gene>
    <name evidence="8" type="ORF">KSF_101580</name>
</gene>
<comment type="caution">
    <text evidence="8">The sequence shown here is derived from an EMBL/GenBank/DDBJ whole genome shotgun (WGS) entry which is preliminary data.</text>
</comment>
<keyword evidence="9" id="KW-1185">Reference proteome</keyword>
<proteinExistence type="inferred from homology"/>
<evidence type="ECO:0000259" key="7">
    <source>
        <dbReference type="Pfam" id="PF21105"/>
    </source>
</evidence>
<comment type="similarity">
    <text evidence="6">Belongs to the DyP-type peroxidase family.</text>
</comment>
<keyword evidence="2" id="KW-0575">Peroxidase</keyword>
<keyword evidence="5" id="KW-0408">Iron</keyword>
<dbReference type="InterPro" id="IPR011008">
    <property type="entry name" value="Dimeric_a/b-barrel"/>
</dbReference>
<dbReference type="InterPro" id="IPR006314">
    <property type="entry name" value="Dyp_peroxidase"/>
</dbReference>
<organism evidence="8 9">
    <name type="scientific">Reticulibacter mediterranei</name>
    <dbReference type="NCBI Taxonomy" id="2778369"/>
    <lineage>
        <taxon>Bacteria</taxon>
        <taxon>Bacillati</taxon>
        <taxon>Chloroflexota</taxon>
        <taxon>Ktedonobacteria</taxon>
        <taxon>Ktedonobacterales</taxon>
        <taxon>Reticulibacteraceae</taxon>
        <taxon>Reticulibacter</taxon>
    </lineage>
</organism>
<evidence type="ECO:0000256" key="2">
    <source>
        <dbReference type="ARBA" id="ARBA00022559"/>
    </source>
</evidence>
<dbReference type="PROSITE" id="PS51404">
    <property type="entry name" value="DYP_PEROXIDASE"/>
    <property type="match status" value="1"/>
</dbReference>
<name>A0A8J3J0J0_9CHLR</name>
<accession>A0A8J3J0J0</accession>
<dbReference type="RefSeq" id="WP_220210697.1">
    <property type="nucleotide sequence ID" value="NZ_BNJK01000002.1"/>
</dbReference>
<evidence type="ECO:0000313" key="9">
    <source>
        <dbReference type="Proteomes" id="UP000597444"/>
    </source>
</evidence>
<evidence type="ECO:0000256" key="3">
    <source>
        <dbReference type="ARBA" id="ARBA00022723"/>
    </source>
</evidence>
<evidence type="ECO:0000256" key="1">
    <source>
        <dbReference type="ARBA" id="ARBA00001970"/>
    </source>
</evidence>
<comment type="cofactor">
    <cofactor evidence="1">
        <name>heme b</name>
        <dbReference type="ChEBI" id="CHEBI:60344"/>
    </cofactor>
</comment>
<evidence type="ECO:0000256" key="6">
    <source>
        <dbReference type="ARBA" id="ARBA00025737"/>
    </source>
</evidence>
<sequence length="177" mass="19595">MTQPSTTTLELDDIQGIILRDRPFPYFGAYLLLRIDNPAHGCLLLRRLVPKVVSGINWQHYTDIAWFNIAFTFEGLKALGVPEASLKSFASEFQQGMAARASHLGDVGESAPSTWEKPFGTPEVHVALSFFSGDRAALSPLRRAAKTIWLGSRSSTGSISRFHQRALFFVTATCTMF</sequence>
<dbReference type="Pfam" id="PF21105">
    <property type="entry name" value="DyP_N"/>
    <property type="match status" value="1"/>
</dbReference>
<dbReference type="InterPro" id="IPR049509">
    <property type="entry name" value="DyP_N"/>
</dbReference>
<dbReference type="EMBL" id="BNJK01000002">
    <property type="protein sequence ID" value="GHP00111.1"/>
    <property type="molecule type" value="Genomic_DNA"/>
</dbReference>
<feature type="domain" description="DyP dimeric alpha+beta barrel" evidence="7">
    <location>
        <begin position="61"/>
        <end position="140"/>
    </location>
</feature>
<keyword evidence="3" id="KW-0479">Metal-binding</keyword>
<reference evidence="8" key="1">
    <citation type="submission" date="2020-10" db="EMBL/GenBank/DDBJ databases">
        <title>Taxonomic study of unclassified bacteria belonging to the class Ktedonobacteria.</title>
        <authorList>
            <person name="Yabe S."/>
            <person name="Wang C.M."/>
            <person name="Zheng Y."/>
            <person name="Sakai Y."/>
            <person name="Cavaletti L."/>
            <person name="Monciardini P."/>
            <person name="Donadio S."/>
        </authorList>
    </citation>
    <scope>NUCLEOTIDE SEQUENCE</scope>
    <source>
        <strain evidence="8">ID150040</strain>
    </source>
</reference>
<keyword evidence="4" id="KW-0560">Oxidoreductase</keyword>
<evidence type="ECO:0000313" key="8">
    <source>
        <dbReference type="EMBL" id="GHP00111.1"/>
    </source>
</evidence>
<dbReference type="SUPFAM" id="SSF54909">
    <property type="entry name" value="Dimeric alpha+beta barrel"/>
    <property type="match status" value="1"/>
</dbReference>